<accession>A0AC35TRG8</accession>
<proteinExistence type="predicted"/>
<reference evidence="2" key="1">
    <citation type="submission" date="2016-11" db="UniProtKB">
        <authorList>
            <consortium name="WormBaseParasite"/>
        </authorList>
    </citation>
    <scope>IDENTIFICATION</scope>
    <source>
        <strain evidence="2">KR3021</strain>
    </source>
</reference>
<name>A0AC35TRG8_9BILA</name>
<dbReference type="Proteomes" id="UP000095286">
    <property type="component" value="Unplaced"/>
</dbReference>
<organism evidence="1 2">
    <name type="scientific">Rhabditophanes sp. KR3021</name>
    <dbReference type="NCBI Taxonomy" id="114890"/>
    <lineage>
        <taxon>Eukaryota</taxon>
        <taxon>Metazoa</taxon>
        <taxon>Ecdysozoa</taxon>
        <taxon>Nematoda</taxon>
        <taxon>Chromadorea</taxon>
        <taxon>Rhabditida</taxon>
        <taxon>Tylenchina</taxon>
        <taxon>Panagrolaimomorpha</taxon>
        <taxon>Strongyloidoidea</taxon>
        <taxon>Alloionematidae</taxon>
        <taxon>Rhabditophanes</taxon>
    </lineage>
</organism>
<evidence type="ECO:0000313" key="1">
    <source>
        <dbReference type="Proteomes" id="UP000095286"/>
    </source>
</evidence>
<sequence>MKFYSALILALGCGLATAAPQWGGLGFQQGPGFDQFGAGGGFGGGGNAISNSDATANGFGNAISNSQATSNGQGRGWWRKFNEEDEIEAKNFQGWWNPWGQGQTMNGGNSISNANANAVLGNAIANAISSVQQSQNGGGRGWWRKFNELDDINARNYQGFGQQRGNGFFGGFDQQGFGGGFGGGGNAISNSAATSNGMGNAISNSAANSQGRGRWW</sequence>
<dbReference type="WBParaSite" id="RSKR_0000309000.1">
    <property type="protein sequence ID" value="RSKR_0000309000.1"/>
    <property type="gene ID" value="RSKR_0000309000"/>
</dbReference>
<evidence type="ECO:0000313" key="2">
    <source>
        <dbReference type="WBParaSite" id="RSKR_0000309000.1"/>
    </source>
</evidence>
<protein>
    <submittedName>
        <fullName evidence="2">Conserved secreted protein</fullName>
    </submittedName>
</protein>